<sequence length="507" mass="55017">MSACSANQKVISSLPSEIEHVWRLFGKICAVPHGSYNVNPIVAFYVDYLEALRTHLPGLTFNVDQAGNILVRIPASQGFQHVPGVCLQGHSDMVCVKAPDSTHDFTTDPLTLRIVEEDGKRWLMATDTTLGADNSIGVAIGLGLIEEVARNSDFKHGPIEILITANEEVGLIGAADLAPNSLASKYLVNLDSEDYGEICVSCAGGLRAIFSTSLTRVDAPLEAQCVLNLTRLSGGHSGCDIQLGRANSLKMMARLIRSIPSARLIGICGGTAHNAIPADCQATIVCRIDMNATIIQNIWRRIYKPYRVTDPDAQLDISFLPQENWLRPLMQGDSDRILDLLVAIPHGPMRFSPTVSGFVETSLAPTVLECREEEESFSLLVSARSSIEAELDGTYEVLQALARMSQMTLSDPQSRYPGWPANPDSALLKEAEVAYSKELGRDAVVNAVHAGLEAGLICEKHARMDAVSIGPTIRNPHSPHEALDIDTVAPIYRITRDIISALAIKHK</sequence>
<evidence type="ECO:0000256" key="8">
    <source>
        <dbReference type="ARBA" id="ARBA00023285"/>
    </source>
</evidence>
<evidence type="ECO:0000256" key="2">
    <source>
        <dbReference type="ARBA" id="ARBA00001947"/>
    </source>
</evidence>
<dbReference type="PRINTS" id="PR00934">
    <property type="entry name" value="XHISDIPTASE"/>
</dbReference>
<dbReference type="PIRSF" id="PIRSF016599">
    <property type="entry name" value="Xaa-His_dipept"/>
    <property type="match status" value="1"/>
</dbReference>
<gene>
    <name evidence="10" type="ORF">GMRT_11680</name>
</gene>
<dbReference type="NCBIfam" id="TIGR01893">
    <property type="entry name" value="aa-his-dipept"/>
    <property type="match status" value="1"/>
</dbReference>
<comment type="cofactor">
    <cofactor evidence="2">
        <name>Zn(2+)</name>
        <dbReference type="ChEBI" id="CHEBI:29105"/>
    </cofactor>
</comment>
<dbReference type="EMBL" id="VDLU01000001">
    <property type="protein sequence ID" value="TNJ29525.1"/>
    <property type="molecule type" value="Genomic_DNA"/>
</dbReference>
<dbReference type="Pfam" id="PF01546">
    <property type="entry name" value="Peptidase_M20"/>
    <property type="match status" value="1"/>
</dbReference>
<protein>
    <submittedName>
        <fullName evidence="10">Aminoacyl-histidine dipeptidase</fullName>
    </submittedName>
</protein>
<keyword evidence="11" id="KW-1185">Reference proteome</keyword>
<dbReference type="GO" id="GO:0006508">
    <property type="term" value="P:proteolysis"/>
    <property type="evidence" value="ECO:0007669"/>
    <property type="project" value="UniProtKB-KW"/>
</dbReference>
<dbReference type="SUPFAM" id="SSF53187">
    <property type="entry name" value="Zn-dependent exopeptidases"/>
    <property type="match status" value="1"/>
</dbReference>
<evidence type="ECO:0000256" key="7">
    <source>
        <dbReference type="ARBA" id="ARBA00023049"/>
    </source>
</evidence>
<keyword evidence="8" id="KW-0170">Cobalt</keyword>
<proteinExistence type="predicted"/>
<keyword evidence="4" id="KW-0479">Metal-binding</keyword>
<dbReference type="VEuPathDB" id="GiardiaDB:GMRT_11680"/>
<organism evidence="10 11">
    <name type="scientific">Giardia muris</name>
    <dbReference type="NCBI Taxonomy" id="5742"/>
    <lineage>
        <taxon>Eukaryota</taxon>
        <taxon>Metamonada</taxon>
        <taxon>Diplomonadida</taxon>
        <taxon>Hexamitidae</taxon>
        <taxon>Giardiinae</taxon>
        <taxon>Giardia</taxon>
    </lineage>
</organism>
<comment type="cofactor">
    <cofactor evidence="1">
        <name>Co(2+)</name>
        <dbReference type="ChEBI" id="CHEBI:48828"/>
    </cofactor>
</comment>
<dbReference type="GO" id="GO:0005829">
    <property type="term" value="C:cytosol"/>
    <property type="evidence" value="ECO:0007669"/>
    <property type="project" value="TreeGrafter"/>
</dbReference>
<dbReference type="InterPro" id="IPR002933">
    <property type="entry name" value="Peptidase_M20"/>
</dbReference>
<dbReference type="GO" id="GO:0046872">
    <property type="term" value="F:metal ion binding"/>
    <property type="evidence" value="ECO:0007669"/>
    <property type="project" value="UniProtKB-KW"/>
</dbReference>
<evidence type="ECO:0000256" key="5">
    <source>
        <dbReference type="ARBA" id="ARBA00022801"/>
    </source>
</evidence>
<evidence type="ECO:0000256" key="6">
    <source>
        <dbReference type="ARBA" id="ARBA00022833"/>
    </source>
</evidence>
<feature type="domain" description="Peptidase M20 dimerisation" evidence="9">
    <location>
        <begin position="233"/>
        <end position="293"/>
    </location>
</feature>
<accession>A0A4Z1SXI2</accession>
<dbReference type="Proteomes" id="UP000315496">
    <property type="component" value="Chromosome 1"/>
</dbReference>
<dbReference type="Gene3D" id="3.40.630.10">
    <property type="entry name" value="Zn peptidases"/>
    <property type="match status" value="2"/>
</dbReference>
<evidence type="ECO:0000313" key="11">
    <source>
        <dbReference type="Proteomes" id="UP000315496"/>
    </source>
</evidence>
<dbReference type="FunFam" id="3.40.630.10:FF:000018">
    <property type="entry name" value="Aminoacyl-histidine dipeptidase PepD"/>
    <property type="match status" value="1"/>
</dbReference>
<dbReference type="InterPro" id="IPR001160">
    <property type="entry name" value="Peptidase_M20C"/>
</dbReference>
<keyword evidence="7" id="KW-0482">Metalloprotease</keyword>
<dbReference type="PANTHER" id="PTHR43501:SF1">
    <property type="entry name" value="CYTOSOL NON-SPECIFIC DIPEPTIDASE"/>
    <property type="match status" value="1"/>
</dbReference>
<keyword evidence="3" id="KW-0645">Protease</keyword>
<dbReference type="FunFam" id="3.40.630.10:FF:000015">
    <property type="entry name" value="Aminoacyl-histidine dipeptidase PepD"/>
    <property type="match status" value="1"/>
</dbReference>
<evidence type="ECO:0000313" key="10">
    <source>
        <dbReference type="EMBL" id="TNJ29525.1"/>
    </source>
</evidence>
<dbReference type="InterPro" id="IPR011650">
    <property type="entry name" value="Peptidase_M20_dimer"/>
</dbReference>
<evidence type="ECO:0000256" key="3">
    <source>
        <dbReference type="ARBA" id="ARBA00022670"/>
    </source>
</evidence>
<dbReference type="OrthoDB" id="191370at2759"/>
<reference evidence="10 11" key="1">
    <citation type="submission" date="2019-05" db="EMBL/GenBank/DDBJ databases">
        <title>The compact genome of Giardia muris reveals important steps in the evolution of intestinal protozoan parasites.</title>
        <authorList>
            <person name="Xu F."/>
            <person name="Jimenez-Gonzalez A."/>
            <person name="Einarsson E."/>
            <person name="Astvaldsson A."/>
            <person name="Peirasmaki D."/>
            <person name="Eckmann L."/>
            <person name="Andersson J.O."/>
            <person name="Svard S.G."/>
            <person name="Jerlstrom-Hultqvist J."/>
        </authorList>
    </citation>
    <scope>NUCLEOTIDE SEQUENCE [LARGE SCALE GENOMIC DNA]</scope>
    <source>
        <strain evidence="10 11">Roberts-Thomson</strain>
    </source>
</reference>
<keyword evidence="5" id="KW-0378">Hydrolase</keyword>
<evidence type="ECO:0000259" key="9">
    <source>
        <dbReference type="Pfam" id="PF07687"/>
    </source>
</evidence>
<dbReference type="GO" id="GO:0070573">
    <property type="term" value="F:metallodipeptidase activity"/>
    <property type="evidence" value="ECO:0007669"/>
    <property type="project" value="TreeGrafter"/>
</dbReference>
<name>A0A4Z1SXI2_GIAMU</name>
<dbReference type="AlphaFoldDB" id="A0A4Z1SXI2"/>
<dbReference type="Pfam" id="PF07687">
    <property type="entry name" value="M20_dimer"/>
    <property type="match status" value="1"/>
</dbReference>
<dbReference type="PANTHER" id="PTHR43501">
    <property type="entry name" value="CYTOSOL NON-SPECIFIC DIPEPTIDASE"/>
    <property type="match status" value="1"/>
</dbReference>
<keyword evidence="6" id="KW-0862">Zinc</keyword>
<comment type="caution">
    <text evidence="10">The sequence shown here is derived from an EMBL/GenBank/DDBJ whole genome shotgun (WGS) entry which is preliminary data.</text>
</comment>
<evidence type="ECO:0000256" key="1">
    <source>
        <dbReference type="ARBA" id="ARBA00001941"/>
    </source>
</evidence>
<evidence type="ECO:0000256" key="4">
    <source>
        <dbReference type="ARBA" id="ARBA00022723"/>
    </source>
</evidence>